<dbReference type="InterPro" id="IPR020568">
    <property type="entry name" value="Ribosomal_Su5_D2-typ_SF"/>
</dbReference>
<evidence type="ECO:0000259" key="11">
    <source>
        <dbReference type="Pfam" id="PF00288"/>
    </source>
</evidence>
<organism evidence="13 14">
    <name type="scientific">Ceratina calcarata</name>
    <dbReference type="NCBI Taxonomy" id="156304"/>
    <lineage>
        <taxon>Eukaryota</taxon>
        <taxon>Metazoa</taxon>
        <taxon>Ecdysozoa</taxon>
        <taxon>Arthropoda</taxon>
        <taxon>Hexapoda</taxon>
        <taxon>Insecta</taxon>
        <taxon>Pterygota</taxon>
        <taxon>Neoptera</taxon>
        <taxon>Endopterygota</taxon>
        <taxon>Hymenoptera</taxon>
        <taxon>Apocrita</taxon>
        <taxon>Aculeata</taxon>
        <taxon>Apoidea</taxon>
        <taxon>Anthophila</taxon>
        <taxon>Apidae</taxon>
        <taxon>Ceratina</taxon>
        <taxon>Zadontomerus</taxon>
    </lineage>
</organism>
<keyword evidence="4 10" id="KW-0547">Nucleotide-binding</keyword>
<evidence type="ECO:0000256" key="8">
    <source>
        <dbReference type="ARBA" id="ARBA00023098"/>
    </source>
</evidence>
<accession>A0AAJ7WD23</accession>
<dbReference type="InterPro" id="IPR006205">
    <property type="entry name" value="Mev_gal_kin"/>
</dbReference>
<evidence type="ECO:0000256" key="2">
    <source>
        <dbReference type="ARBA" id="ARBA00022516"/>
    </source>
</evidence>
<protein>
    <recommendedName>
        <fullName evidence="10">Mevalonate kinase</fullName>
        <shortName evidence="10">MK</shortName>
        <ecNumber evidence="10">2.7.1.36</ecNumber>
    </recommendedName>
</protein>
<dbReference type="PANTHER" id="PTHR43290:SF2">
    <property type="entry name" value="MEVALONATE KINASE"/>
    <property type="match status" value="1"/>
</dbReference>
<comment type="subcellular location">
    <subcellularLocation>
        <location evidence="10">Cytoplasm</location>
    </subcellularLocation>
</comment>
<feature type="domain" description="GHMP kinase C-terminal" evidence="12">
    <location>
        <begin position="298"/>
        <end position="356"/>
    </location>
</feature>
<keyword evidence="1 10" id="KW-0963">Cytoplasm</keyword>
<dbReference type="InterPro" id="IPR006204">
    <property type="entry name" value="GHMP_kinase_N_dom"/>
</dbReference>
<sequence>MIQFKVSAPGKVILFGEHAVVYGKTAVAASVDLHTTLQFTELPETDEIVKVYFPKVNLFVSITLQQIREFFLTNNDAGLVDNHEMFYNKVKEFVGIVKFANAQQKFSLEAFFYLFIYIAQKETIHVKPFQVQLDTDLAIGSGLGSSASFAVCLAACFLHWSRLQKDIYEKSDFSSPDLDIISKYAMACERIMHGNPSGIDNSICTYGSLIEFKKNDYMKPIGDVPPMKILLVDTRVNRSTKVLMERLLELKIRYPVIIDLIMDSINNISKEAIKLIEKLKSYPCTNDKSLLDGYSQLMTLINMNQGLLATCQVSHPSLDRICAEAQNYALAAKLTGAGGGGHAFILLLPDTQPETITSISRKLIADGFTVKLTTLGGPGVQIVK</sequence>
<evidence type="ECO:0000256" key="5">
    <source>
        <dbReference type="ARBA" id="ARBA00022777"/>
    </source>
</evidence>
<dbReference type="PANTHER" id="PTHR43290">
    <property type="entry name" value="MEVALONATE KINASE"/>
    <property type="match status" value="1"/>
</dbReference>
<gene>
    <name evidence="14" type="primary">LOC108626914</name>
</gene>
<comment type="catalytic activity">
    <reaction evidence="10">
        <text>(R)-mevalonate + ATP = (R)-5-phosphomevalonate + ADP + H(+)</text>
        <dbReference type="Rhea" id="RHEA:17065"/>
        <dbReference type="ChEBI" id="CHEBI:15378"/>
        <dbReference type="ChEBI" id="CHEBI:30616"/>
        <dbReference type="ChEBI" id="CHEBI:36464"/>
        <dbReference type="ChEBI" id="CHEBI:58146"/>
        <dbReference type="ChEBI" id="CHEBI:456216"/>
        <dbReference type="EC" id="2.7.1.36"/>
    </reaction>
</comment>
<dbReference type="PRINTS" id="PR00959">
    <property type="entry name" value="MEVGALKINASE"/>
</dbReference>
<evidence type="ECO:0000313" key="13">
    <source>
        <dbReference type="Proteomes" id="UP000694925"/>
    </source>
</evidence>
<keyword evidence="2 10" id="KW-0444">Lipid biosynthesis</keyword>
<keyword evidence="3 10" id="KW-0808">Transferase</keyword>
<dbReference type="RefSeq" id="XP_026670975.1">
    <property type="nucleotide sequence ID" value="XM_026815174.1"/>
</dbReference>
<feature type="domain" description="GHMP kinase N-terminal" evidence="11">
    <location>
        <begin position="122"/>
        <end position="207"/>
    </location>
</feature>
<dbReference type="Gene3D" id="3.30.230.10">
    <property type="match status" value="1"/>
</dbReference>
<keyword evidence="10" id="KW-1207">Sterol metabolism</keyword>
<keyword evidence="7" id="KW-0460">Magnesium</keyword>
<keyword evidence="6 10" id="KW-0067">ATP-binding</keyword>
<name>A0AAJ7WD23_9HYME</name>
<dbReference type="SUPFAM" id="SSF55060">
    <property type="entry name" value="GHMP Kinase, C-terminal domain"/>
    <property type="match status" value="1"/>
</dbReference>
<dbReference type="GO" id="GO:0005829">
    <property type="term" value="C:cytosol"/>
    <property type="evidence" value="ECO:0007669"/>
    <property type="project" value="TreeGrafter"/>
</dbReference>
<keyword evidence="5 10" id="KW-0418">Kinase</keyword>
<evidence type="ECO:0000256" key="10">
    <source>
        <dbReference type="RuleBase" id="RU363087"/>
    </source>
</evidence>
<keyword evidence="8 10" id="KW-0443">Lipid metabolism</keyword>
<dbReference type="InterPro" id="IPR013750">
    <property type="entry name" value="GHMP_kinase_C_dom"/>
</dbReference>
<evidence type="ECO:0000256" key="9">
    <source>
        <dbReference type="ARBA" id="ARBA00029438"/>
    </source>
</evidence>
<evidence type="ECO:0000313" key="14">
    <source>
        <dbReference type="RefSeq" id="XP_026670975.1"/>
    </source>
</evidence>
<comment type="similarity">
    <text evidence="10">Belongs to the GHMP kinase family. Mevalonate kinase subfamily.</text>
</comment>
<dbReference type="GO" id="GO:0005524">
    <property type="term" value="F:ATP binding"/>
    <property type="evidence" value="ECO:0007669"/>
    <property type="project" value="UniProtKB-KW"/>
</dbReference>
<evidence type="ECO:0000256" key="4">
    <source>
        <dbReference type="ARBA" id="ARBA00022741"/>
    </source>
</evidence>
<evidence type="ECO:0000259" key="12">
    <source>
        <dbReference type="Pfam" id="PF08544"/>
    </source>
</evidence>
<dbReference type="GO" id="GO:0006695">
    <property type="term" value="P:cholesterol biosynthetic process"/>
    <property type="evidence" value="ECO:0007669"/>
    <property type="project" value="TreeGrafter"/>
</dbReference>
<keyword evidence="10" id="KW-0753">Steroid metabolism</keyword>
<evidence type="ECO:0000256" key="1">
    <source>
        <dbReference type="ARBA" id="ARBA00022490"/>
    </source>
</evidence>
<keyword evidence="13" id="KW-1185">Reference proteome</keyword>
<evidence type="ECO:0000256" key="6">
    <source>
        <dbReference type="ARBA" id="ARBA00022840"/>
    </source>
</evidence>
<dbReference type="GO" id="GO:0004496">
    <property type="term" value="F:mevalonate kinase activity"/>
    <property type="evidence" value="ECO:0007669"/>
    <property type="project" value="UniProtKB-EC"/>
</dbReference>
<evidence type="ECO:0000256" key="3">
    <source>
        <dbReference type="ARBA" id="ARBA00022679"/>
    </source>
</evidence>
<dbReference type="Gene3D" id="3.30.70.890">
    <property type="entry name" value="GHMP kinase, C-terminal domain"/>
    <property type="match status" value="1"/>
</dbReference>
<keyword evidence="10" id="KW-0752">Steroid biosynthesis</keyword>
<dbReference type="SUPFAM" id="SSF54211">
    <property type="entry name" value="Ribosomal protein S5 domain 2-like"/>
    <property type="match status" value="1"/>
</dbReference>
<dbReference type="NCBIfam" id="TIGR00549">
    <property type="entry name" value="mevalon_kin"/>
    <property type="match status" value="1"/>
</dbReference>
<reference evidence="14" key="1">
    <citation type="submission" date="2025-08" db="UniProtKB">
        <authorList>
            <consortium name="RefSeq"/>
        </authorList>
    </citation>
    <scope>IDENTIFICATION</scope>
    <source>
        <tissue evidence="14">Whole body</tissue>
    </source>
</reference>
<dbReference type="InterPro" id="IPR036554">
    <property type="entry name" value="GHMP_kinase_C_sf"/>
</dbReference>
<dbReference type="Proteomes" id="UP000694925">
    <property type="component" value="Unplaced"/>
</dbReference>
<dbReference type="Pfam" id="PF08544">
    <property type="entry name" value="GHMP_kinases_C"/>
    <property type="match status" value="1"/>
</dbReference>
<evidence type="ECO:0000256" key="7">
    <source>
        <dbReference type="ARBA" id="ARBA00022842"/>
    </source>
</evidence>
<dbReference type="InterPro" id="IPR014721">
    <property type="entry name" value="Ribsml_uS5_D2-typ_fold_subgr"/>
</dbReference>
<dbReference type="KEGG" id="ccal:108626914"/>
<comment type="pathway">
    <text evidence="9 10">Isoprenoid biosynthesis; isopentenyl diphosphate biosynthesis via mevalonate pathway; isopentenyl diphosphate from (R)-mevalonate: step 1/3.</text>
</comment>
<keyword evidence="10" id="KW-0756">Sterol biosynthesis</keyword>
<dbReference type="Pfam" id="PF00288">
    <property type="entry name" value="GHMP_kinases_N"/>
    <property type="match status" value="1"/>
</dbReference>
<proteinExistence type="inferred from homology"/>
<dbReference type="EC" id="2.7.1.36" evidence="10"/>
<dbReference type="GO" id="GO:0019287">
    <property type="term" value="P:isopentenyl diphosphate biosynthetic process, mevalonate pathway"/>
    <property type="evidence" value="ECO:0007669"/>
    <property type="project" value="TreeGrafter"/>
</dbReference>
<dbReference type="GeneID" id="108626914"/>
<dbReference type="AlphaFoldDB" id="A0AAJ7WD23"/>